<dbReference type="OrthoDB" id="9806837at2"/>
<dbReference type="InterPro" id="IPR001228">
    <property type="entry name" value="IspD"/>
</dbReference>
<dbReference type="GO" id="GO:0050518">
    <property type="term" value="F:2-C-methyl-D-erythritol 4-phosphate cytidylyltransferase activity"/>
    <property type="evidence" value="ECO:0007669"/>
    <property type="project" value="UniProtKB-UniRule"/>
</dbReference>
<evidence type="ECO:0000256" key="3">
    <source>
        <dbReference type="ARBA" id="ARBA00009789"/>
    </source>
</evidence>
<dbReference type="Gene3D" id="3.90.550.10">
    <property type="entry name" value="Spore Coat Polysaccharide Biosynthesis Protein SpsA, Chain A"/>
    <property type="match status" value="1"/>
</dbReference>
<comment type="catalytic activity">
    <reaction evidence="1 7">
        <text>2-C-methyl-D-erythritol 4-phosphate + CTP + H(+) = 4-CDP-2-C-methyl-D-erythritol + diphosphate</text>
        <dbReference type="Rhea" id="RHEA:13429"/>
        <dbReference type="ChEBI" id="CHEBI:15378"/>
        <dbReference type="ChEBI" id="CHEBI:33019"/>
        <dbReference type="ChEBI" id="CHEBI:37563"/>
        <dbReference type="ChEBI" id="CHEBI:57823"/>
        <dbReference type="ChEBI" id="CHEBI:58262"/>
        <dbReference type="EC" id="2.7.7.60"/>
    </reaction>
</comment>
<evidence type="ECO:0000256" key="6">
    <source>
        <dbReference type="ARBA" id="ARBA00023229"/>
    </source>
</evidence>
<evidence type="ECO:0000256" key="2">
    <source>
        <dbReference type="ARBA" id="ARBA00004787"/>
    </source>
</evidence>
<comment type="pathway">
    <text evidence="2 7">Isoprenoid biosynthesis; isopentenyl diphosphate biosynthesis via DXP pathway; isopentenyl diphosphate from 1-deoxy-D-xylulose 5-phosphate: step 2/6.</text>
</comment>
<sequence>MEGNYAIILAAGKGKRMNCNINKQFIKIENKPVLYYSIDTFSKNELIDGIILVCAKDEIEYCRHEIVERYNFTKVLDIVEGGAERQDSVLNALESLKKHKCNIVLIHDGARPFVTNRILNDGIKYCKIYNACACGVKPKDTIKIKNKDGFSIDTVNRENTVLVQTPQCFNYKIILDCHEKILQQHIRVTDDTAVVEYCGNKVFLYAGSYDNIKITTPEDLQLSNRIVNNFKNN</sequence>
<dbReference type="RefSeq" id="WP_017752967.1">
    <property type="nucleotide sequence ID" value="NZ_CBXI010000006.1"/>
</dbReference>
<organism evidence="8 9">
    <name type="scientific">Clostridium tyrobutyricum DIVETGP</name>
    <dbReference type="NCBI Taxonomy" id="1408889"/>
    <lineage>
        <taxon>Bacteria</taxon>
        <taxon>Bacillati</taxon>
        <taxon>Bacillota</taxon>
        <taxon>Clostridia</taxon>
        <taxon>Eubacteriales</taxon>
        <taxon>Clostridiaceae</taxon>
        <taxon>Clostridium</taxon>
    </lineage>
</organism>
<keyword evidence="5 7" id="KW-0548">Nucleotidyltransferase</keyword>
<accession>W6NE85</accession>
<dbReference type="SUPFAM" id="SSF53448">
    <property type="entry name" value="Nucleotide-diphospho-sugar transferases"/>
    <property type="match status" value="1"/>
</dbReference>
<evidence type="ECO:0000256" key="4">
    <source>
        <dbReference type="ARBA" id="ARBA00022679"/>
    </source>
</evidence>
<dbReference type="InterPro" id="IPR034683">
    <property type="entry name" value="IspD/TarI"/>
</dbReference>
<evidence type="ECO:0000313" key="9">
    <source>
        <dbReference type="Proteomes" id="UP000019482"/>
    </source>
</evidence>
<name>W6NE85_CLOTY</name>
<evidence type="ECO:0000256" key="5">
    <source>
        <dbReference type="ARBA" id="ARBA00022695"/>
    </source>
</evidence>
<dbReference type="InterPro" id="IPR029044">
    <property type="entry name" value="Nucleotide-diphossugar_trans"/>
</dbReference>
<dbReference type="FunFam" id="3.90.550.10:FF:000003">
    <property type="entry name" value="2-C-methyl-D-erythritol 4-phosphate cytidylyltransferase"/>
    <property type="match status" value="1"/>
</dbReference>
<evidence type="ECO:0000256" key="7">
    <source>
        <dbReference type="HAMAP-Rule" id="MF_00108"/>
    </source>
</evidence>
<dbReference type="UniPathway" id="UPA00056">
    <property type="reaction ID" value="UER00093"/>
</dbReference>
<dbReference type="CDD" id="cd02516">
    <property type="entry name" value="CDP-ME_synthetase"/>
    <property type="match status" value="1"/>
</dbReference>
<dbReference type="Pfam" id="PF01128">
    <property type="entry name" value="IspD"/>
    <property type="match status" value="1"/>
</dbReference>
<dbReference type="PROSITE" id="PS01295">
    <property type="entry name" value="ISPD"/>
    <property type="match status" value="1"/>
</dbReference>
<comment type="function">
    <text evidence="7">Catalyzes the formation of 4-diphosphocytidyl-2-C-methyl-D-erythritol from CTP and 2-C-methyl-D-erythritol 4-phosphate (MEP).</text>
</comment>
<dbReference type="HAMAP" id="MF_00108">
    <property type="entry name" value="IspD"/>
    <property type="match status" value="1"/>
</dbReference>
<dbReference type="EMBL" id="CBXI010000006">
    <property type="protein sequence ID" value="CDL90312.1"/>
    <property type="molecule type" value="Genomic_DNA"/>
</dbReference>
<comment type="caution">
    <text evidence="8">The sequence shown here is derived from an EMBL/GenBank/DDBJ whole genome shotgun (WGS) entry which is preliminary data.</text>
</comment>
<dbReference type="EC" id="2.7.7.60" evidence="7"/>
<feature type="site" description="Transition state stabilizer" evidence="7">
    <location>
        <position position="16"/>
    </location>
</feature>
<evidence type="ECO:0000256" key="1">
    <source>
        <dbReference type="ARBA" id="ARBA00001282"/>
    </source>
</evidence>
<reference evidence="8 9" key="1">
    <citation type="journal article" date="2015" name="Genome Announc.">
        <title>Draft Genome Sequence of Clostridium tyrobutyricum Strain DIVETGP, Isolated from Cow's Milk for Grana Padano Production.</title>
        <authorList>
            <person name="Soggiu A."/>
            <person name="Piras C."/>
            <person name="Gaiarsa S."/>
            <person name="Sassera D."/>
            <person name="Roncada P."/>
            <person name="Bendixen E."/>
            <person name="Brasca M."/>
            <person name="Bonizzi L."/>
        </authorList>
    </citation>
    <scope>NUCLEOTIDE SEQUENCE [LARGE SCALE GENOMIC DNA]</scope>
    <source>
        <strain evidence="8 9">DIVETGP</strain>
    </source>
</reference>
<dbReference type="PANTHER" id="PTHR32125:SF4">
    <property type="entry name" value="2-C-METHYL-D-ERYTHRITOL 4-PHOSPHATE CYTIDYLYLTRANSFERASE, CHLOROPLASTIC"/>
    <property type="match status" value="1"/>
</dbReference>
<feature type="site" description="Positions MEP for the nucleophilic attack" evidence="7">
    <location>
        <position position="213"/>
    </location>
</feature>
<keyword evidence="4 7" id="KW-0808">Transferase</keyword>
<keyword evidence="6 7" id="KW-0414">Isoprene biosynthesis</keyword>
<feature type="site" description="Positions MEP for the nucleophilic attack" evidence="7">
    <location>
        <position position="157"/>
    </location>
</feature>
<dbReference type="GeneID" id="29419194"/>
<dbReference type="InterPro" id="IPR050088">
    <property type="entry name" value="IspD/TarI_cytidylyltransf_bact"/>
</dbReference>
<dbReference type="AlphaFoldDB" id="W6NE85"/>
<gene>
    <name evidence="7" type="primary">ispD</name>
    <name evidence="8" type="ORF">CTDIVETGP_0382</name>
</gene>
<dbReference type="GO" id="GO:0019288">
    <property type="term" value="P:isopentenyl diphosphate biosynthetic process, methylerythritol 4-phosphate pathway"/>
    <property type="evidence" value="ECO:0007669"/>
    <property type="project" value="UniProtKB-UniRule"/>
</dbReference>
<dbReference type="NCBIfam" id="TIGR00453">
    <property type="entry name" value="ispD"/>
    <property type="match status" value="1"/>
</dbReference>
<comment type="similarity">
    <text evidence="3 7">Belongs to the IspD/TarI cytidylyltransferase family. IspD subfamily.</text>
</comment>
<dbReference type="PANTHER" id="PTHR32125">
    <property type="entry name" value="2-C-METHYL-D-ERYTHRITOL 4-PHOSPHATE CYTIDYLYLTRANSFERASE, CHLOROPLASTIC"/>
    <property type="match status" value="1"/>
</dbReference>
<dbReference type="InterPro" id="IPR018294">
    <property type="entry name" value="ISPD_synthase_CS"/>
</dbReference>
<protein>
    <recommendedName>
        <fullName evidence="7">2-C-methyl-D-erythritol 4-phosphate cytidylyltransferase</fullName>
        <ecNumber evidence="7">2.7.7.60</ecNumber>
    </recommendedName>
    <alternativeName>
        <fullName evidence="7">4-diphosphocytidyl-2C-methyl-D-erythritol synthase</fullName>
    </alternativeName>
    <alternativeName>
        <fullName evidence="7">MEP cytidylyltransferase</fullName>
        <shortName evidence="7">MCT</shortName>
    </alternativeName>
</protein>
<proteinExistence type="inferred from homology"/>
<evidence type="ECO:0000313" key="8">
    <source>
        <dbReference type="EMBL" id="CDL90312.1"/>
    </source>
</evidence>
<dbReference type="Proteomes" id="UP000019482">
    <property type="component" value="Unassembled WGS sequence"/>
</dbReference>
<keyword evidence="9" id="KW-1185">Reference proteome</keyword>
<feature type="site" description="Transition state stabilizer" evidence="7">
    <location>
        <position position="23"/>
    </location>
</feature>